<feature type="region of interest" description="Disordered" evidence="1">
    <location>
        <begin position="215"/>
        <end position="234"/>
    </location>
</feature>
<dbReference type="EnsemblMetazoa" id="AATE001750-RA">
    <property type="protein sequence ID" value="AATE001750-PA.1"/>
    <property type="gene ID" value="AATE001750"/>
</dbReference>
<feature type="compositionally biased region" description="Polar residues" evidence="1">
    <location>
        <begin position="78"/>
        <end position="88"/>
    </location>
</feature>
<proteinExistence type="predicted"/>
<name>A0A182IM56_ANOAO</name>
<sequence length="330" mass="34931">MHCCLVLEGAGVAPYRLGTFSTYSFGMWSPSGWKPWLSATYCTTYSWPSSATNLKLPCTFMPSSSVFSSPCSEREIPSSDSNLRNGQRQPDLRVPLVGGGSEGDGQNGGENNGELHDHPIAFLLGKVGCFRLEAVLVRDVVDGVHLAIVGGERVRAAHDQGRVLVVELLQLGLLLALDTVAGVELEVVPVDAVVVVVVLQHLGVLFLASGTRRGEGERHQAGDEQENGSPSPPIVDLDLGNVRSVRLESVLVRNVGDGVDLAVVGGVAVRSAHGQSGGVAQVLQLASLLRLDAVARLVRVVVALRVDDVVELQRFGFAVRDGHGHGDGDD</sequence>
<dbReference type="VEuPathDB" id="VectorBase:AATE001750"/>
<evidence type="ECO:0000256" key="1">
    <source>
        <dbReference type="SAM" id="MobiDB-lite"/>
    </source>
</evidence>
<feature type="region of interest" description="Disordered" evidence="1">
    <location>
        <begin position="71"/>
        <end position="112"/>
    </location>
</feature>
<evidence type="ECO:0000313" key="2">
    <source>
        <dbReference type="EnsemblMetazoa" id="AATE001750-PA.1"/>
    </source>
</evidence>
<accession>A0A182IM56</accession>
<reference evidence="2" key="1">
    <citation type="submission" date="2022-08" db="UniProtKB">
        <authorList>
            <consortium name="EnsemblMetazoa"/>
        </authorList>
    </citation>
    <scope>IDENTIFICATION</scope>
    <source>
        <strain evidence="2">EBRO</strain>
    </source>
</reference>
<protein>
    <submittedName>
        <fullName evidence="2">Uncharacterized protein</fullName>
    </submittedName>
</protein>
<organism evidence="2">
    <name type="scientific">Anopheles atroparvus</name>
    <name type="common">European mosquito</name>
    <dbReference type="NCBI Taxonomy" id="41427"/>
    <lineage>
        <taxon>Eukaryota</taxon>
        <taxon>Metazoa</taxon>
        <taxon>Ecdysozoa</taxon>
        <taxon>Arthropoda</taxon>
        <taxon>Hexapoda</taxon>
        <taxon>Insecta</taxon>
        <taxon>Pterygota</taxon>
        <taxon>Neoptera</taxon>
        <taxon>Endopterygota</taxon>
        <taxon>Diptera</taxon>
        <taxon>Nematocera</taxon>
        <taxon>Culicoidea</taxon>
        <taxon>Culicidae</taxon>
        <taxon>Anophelinae</taxon>
        <taxon>Anopheles</taxon>
    </lineage>
</organism>
<feature type="compositionally biased region" description="Gly residues" evidence="1">
    <location>
        <begin position="97"/>
        <end position="111"/>
    </location>
</feature>
<dbReference type="AlphaFoldDB" id="A0A182IM56"/>